<comment type="caution">
    <text evidence="1">The sequence shown here is derived from an EMBL/GenBank/DDBJ whole genome shotgun (WGS) entry which is preliminary data.</text>
</comment>
<dbReference type="Proteomes" id="UP000289738">
    <property type="component" value="Chromosome B01"/>
</dbReference>
<accession>A0A445ATN4</accession>
<dbReference type="AlphaFoldDB" id="A0A445ATN4"/>
<gene>
    <name evidence="1" type="ORF">Ahy_B01g054295</name>
</gene>
<dbReference type="EMBL" id="SDMP01000011">
    <property type="protein sequence ID" value="RYR29788.1"/>
    <property type="molecule type" value="Genomic_DNA"/>
</dbReference>
<name>A0A445ATN4_ARAHY</name>
<organism evidence="1 2">
    <name type="scientific">Arachis hypogaea</name>
    <name type="common">Peanut</name>
    <dbReference type="NCBI Taxonomy" id="3818"/>
    <lineage>
        <taxon>Eukaryota</taxon>
        <taxon>Viridiplantae</taxon>
        <taxon>Streptophyta</taxon>
        <taxon>Embryophyta</taxon>
        <taxon>Tracheophyta</taxon>
        <taxon>Spermatophyta</taxon>
        <taxon>Magnoliopsida</taxon>
        <taxon>eudicotyledons</taxon>
        <taxon>Gunneridae</taxon>
        <taxon>Pentapetalae</taxon>
        <taxon>rosids</taxon>
        <taxon>fabids</taxon>
        <taxon>Fabales</taxon>
        <taxon>Fabaceae</taxon>
        <taxon>Papilionoideae</taxon>
        <taxon>50 kb inversion clade</taxon>
        <taxon>dalbergioids sensu lato</taxon>
        <taxon>Dalbergieae</taxon>
        <taxon>Pterocarpus clade</taxon>
        <taxon>Arachis</taxon>
    </lineage>
</organism>
<sequence>MLEDVREGHGHLTTWLHQKIKKALLAHWETDEEFRHRRLTNRANKASARSSKYIGSLATFMNTKSRLIFDVVGLRCNIDVDLQVHPQFEGEQREICLSARLDVMTQQSQQSGEDTDGSTASVIDPDVVWCEIVSVPYKNHIYKLGSFFASSLHTSTLRPLSASATSRAIEPGEDIYLRLQVQEVTRSLHEQAQELTETRKRYQEILTHMMDTDDLKLEWRK</sequence>
<protein>
    <submittedName>
        <fullName evidence="1">Uncharacterized protein</fullName>
    </submittedName>
</protein>
<evidence type="ECO:0000313" key="1">
    <source>
        <dbReference type="EMBL" id="RYR29788.1"/>
    </source>
</evidence>
<reference evidence="1 2" key="1">
    <citation type="submission" date="2019-01" db="EMBL/GenBank/DDBJ databases">
        <title>Sequencing of cultivated peanut Arachis hypogaea provides insights into genome evolution and oil improvement.</title>
        <authorList>
            <person name="Chen X."/>
        </authorList>
    </citation>
    <scope>NUCLEOTIDE SEQUENCE [LARGE SCALE GENOMIC DNA]</scope>
    <source>
        <strain evidence="2">cv. Fuhuasheng</strain>
        <tissue evidence="1">Leaves</tissue>
    </source>
</reference>
<proteinExistence type="predicted"/>
<evidence type="ECO:0000313" key="2">
    <source>
        <dbReference type="Proteomes" id="UP000289738"/>
    </source>
</evidence>
<keyword evidence="2" id="KW-1185">Reference proteome</keyword>